<dbReference type="GO" id="GO:0006352">
    <property type="term" value="P:DNA-templated transcription initiation"/>
    <property type="evidence" value="ECO:0007669"/>
    <property type="project" value="InterPro"/>
</dbReference>
<keyword evidence="3" id="KW-0731">Sigma factor</keyword>
<evidence type="ECO:0000256" key="4">
    <source>
        <dbReference type="ARBA" id="ARBA00023163"/>
    </source>
</evidence>
<dbReference type="InterPro" id="IPR036388">
    <property type="entry name" value="WH-like_DNA-bd_sf"/>
</dbReference>
<dbReference type="GO" id="GO:0016987">
    <property type="term" value="F:sigma factor activity"/>
    <property type="evidence" value="ECO:0007669"/>
    <property type="project" value="UniProtKB-KW"/>
</dbReference>
<evidence type="ECO:0000256" key="2">
    <source>
        <dbReference type="ARBA" id="ARBA00023015"/>
    </source>
</evidence>
<evidence type="ECO:0008006" key="9">
    <source>
        <dbReference type="Google" id="ProtNLM"/>
    </source>
</evidence>
<dbReference type="Gene3D" id="1.10.1740.10">
    <property type="match status" value="1"/>
</dbReference>
<keyword evidence="4" id="KW-0804">Transcription</keyword>
<dbReference type="SUPFAM" id="SSF88659">
    <property type="entry name" value="Sigma3 and sigma4 domains of RNA polymerase sigma factors"/>
    <property type="match status" value="1"/>
</dbReference>
<dbReference type="PANTHER" id="PTHR43133">
    <property type="entry name" value="RNA POLYMERASE ECF-TYPE SIGMA FACTO"/>
    <property type="match status" value="1"/>
</dbReference>
<evidence type="ECO:0000313" key="7">
    <source>
        <dbReference type="EMBL" id="PQJ11972.1"/>
    </source>
</evidence>
<name>A0A2S7SYH9_9BACT</name>
<accession>A0A2S7SYH9</accession>
<evidence type="ECO:0000313" key="8">
    <source>
        <dbReference type="Proteomes" id="UP000239872"/>
    </source>
</evidence>
<dbReference type="InterPro" id="IPR007627">
    <property type="entry name" value="RNA_pol_sigma70_r2"/>
</dbReference>
<keyword evidence="8" id="KW-1185">Reference proteome</keyword>
<feature type="domain" description="RNA polymerase sigma factor 70 region 4 type 2" evidence="6">
    <location>
        <begin position="101"/>
        <end position="152"/>
    </location>
</feature>
<dbReference type="EMBL" id="PPSL01000002">
    <property type="protein sequence ID" value="PQJ11972.1"/>
    <property type="molecule type" value="Genomic_DNA"/>
</dbReference>
<protein>
    <recommendedName>
        <fullName evidence="9">RNA polymerase subunit sigma-24</fullName>
    </recommendedName>
</protein>
<sequence>MDEQRFMAYIRENQGLLNKLIGLYANDPEEKKDLYQEVLYQSWHGRQSYRNEAKFSTWLYRVCLNTILTHKRKQKIVTYTDDVEPLAPAIQHQALATEDSKRLYQAIRRLAESDRAIISLHLDGYDNGEIGTIVGISTGNVAVKIHRIKDQLTKLLKH</sequence>
<gene>
    <name evidence="7" type="ORF">CJD36_009275</name>
</gene>
<comment type="caution">
    <text evidence="7">The sequence shown here is derived from an EMBL/GenBank/DDBJ whole genome shotgun (WGS) entry which is preliminary data.</text>
</comment>
<dbReference type="Pfam" id="PF04542">
    <property type="entry name" value="Sigma70_r2"/>
    <property type="match status" value="1"/>
</dbReference>
<dbReference type="PANTHER" id="PTHR43133:SF45">
    <property type="entry name" value="RNA POLYMERASE ECF-TYPE SIGMA FACTOR"/>
    <property type="match status" value="1"/>
</dbReference>
<dbReference type="InterPro" id="IPR013325">
    <property type="entry name" value="RNA_pol_sigma_r2"/>
</dbReference>
<feature type="domain" description="RNA polymerase sigma-70 region 2" evidence="5">
    <location>
        <begin position="10"/>
        <end position="75"/>
    </location>
</feature>
<dbReference type="AlphaFoldDB" id="A0A2S7SYH9"/>
<evidence type="ECO:0000256" key="1">
    <source>
        <dbReference type="ARBA" id="ARBA00010641"/>
    </source>
</evidence>
<dbReference type="Pfam" id="PF08281">
    <property type="entry name" value="Sigma70_r4_2"/>
    <property type="match status" value="1"/>
</dbReference>
<organism evidence="7 8">
    <name type="scientific">Flavipsychrobacter stenotrophus</name>
    <dbReference type="NCBI Taxonomy" id="2077091"/>
    <lineage>
        <taxon>Bacteria</taxon>
        <taxon>Pseudomonadati</taxon>
        <taxon>Bacteroidota</taxon>
        <taxon>Chitinophagia</taxon>
        <taxon>Chitinophagales</taxon>
        <taxon>Chitinophagaceae</taxon>
        <taxon>Flavipsychrobacter</taxon>
    </lineage>
</organism>
<reference evidence="7 8" key="1">
    <citation type="submission" date="2018-01" db="EMBL/GenBank/DDBJ databases">
        <title>A novel member of the phylum Bacteroidetes isolated from glacier ice.</title>
        <authorList>
            <person name="Liu Q."/>
            <person name="Xin Y.-H."/>
        </authorList>
    </citation>
    <scope>NUCLEOTIDE SEQUENCE [LARGE SCALE GENOMIC DNA]</scope>
    <source>
        <strain evidence="7 8">RB1R16</strain>
    </source>
</reference>
<dbReference type="InterPro" id="IPR039425">
    <property type="entry name" value="RNA_pol_sigma-70-like"/>
</dbReference>
<dbReference type="GO" id="GO:0003677">
    <property type="term" value="F:DNA binding"/>
    <property type="evidence" value="ECO:0007669"/>
    <property type="project" value="InterPro"/>
</dbReference>
<dbReference type="Proteomes" id="UP000239872">
    <property type="component" value="Unassembled WGS sequence"/>
</dbReference>
<evidence type="ECO:0000256" key="3">
    <source>
        <dbReference type="ARBA" id="ARBA00023082"/>
    </source>
</evidence>
<evidence type="ECO:0000259" key="6">
    <source>
        <dbReference type="Pfam" id="PF08281"/>
    </source>
</evidence>
<keyword evidence="2" id="KW-0805">Transcription regulation</keyword>
<dbReference type="InterPro" id="IPR013324">
    <property type="entry name" value="RNA_pol_sigma_r3/r4-like"/>
</dbReference>
<dbReference type="SUPFAM" id="SSF88946">
    <property type="entry name" value="Sigma2 domain of RNA polymerase sigma factors"/>
    <property type="match status" value="1"/>
</dbReference>
<dbReference type="InterPro" id="IPR014284">
    <property type="entry name" value="RNA_pol_sigma-70_dom"/>
</dbReference>
<dbReference type="Gene3D" id="1.10.10.10">
    <property type="entry name" value="Winged helix-like DNA-binding domain superfamily/Winged helix DNA-binding domain"/>
    <property type="match status" value="1"/>
</dbReference>
<evidence type="ECO:0000259" key="5">
    <source>
        <dbReference type="Pfam" id="PF04542"/>
    </source>
</evidence>
<dbReference type="InterPro" id="IPR013249">
    <property type="entry name" value="RNA_pol_sigma70_r4_t2"/>
</dbReference>
<proteinExistence type="inferred from homology"/>
<comment type="similarity">
    <text evidence="1">Belongs to the sigma-70 factor family. ECF subfamily.</text>
</comment>
<dbReference type="NCBIfam" id="TIGR02937">
    <property type="entry name" value="sigma70-ECF"/>
    <property type="match status" value="1"/>
</dbReference>